<protein>
    <submittedName>
        <fullName evidence="1">DNA pilot protein VP2</fullName>
    </submittedName>
</protein>
<dbReference type="EMBL" id="BK014802">
    <property type="protein sequence ID" value="DAD76466.1"/>
    <property type="molecule type" value="Genomic_DNA"/>
</dbReference>
<sequence>MADYIKQKPYYLNVPAGRPAGSLASIPQTNKPRSFMGIMDILGAGLGAVSSIGSMIGQNRAIRQQIRAQQEENQKNREYNLMLARTQNQWNIEQWQRENDYNSPTAQMSRFRAAGLNPNLVYGQMSNGASSPTLTSGAASSPTDMSAIGNKRNFGQAMQEALNLEMQKAQIEAIKAGTEKTKEDTKNVTASTEALTIDNMYRAAQHEQTLEIGGMQIQLGKSTLRMNDQQMENLKAELPKIAAEVESINQSVAESRRRVQQMDDDEKHKLAADIRANKELDVLIEKAYYENLDTQARTQMTKQQYKEAVLTEGMRMMGLEAEVTKTEQEASNLVLQGVQIDYQNQLIRVEAEDERRKADNIARGHAPTIAAHRIGKIWNGVLDTAEKIPLIMLK</sequence>
<evidence type="ECO:0000313" key="1">
    <source>
        <dbReference type="EMBL" id="DAD76466.1"/>
    </source>
</evidence>
<name>A0A8S5M2L1_9VIRU</name>
<accession>A0A8S5M2L1</accession>
<organism evidence="1">
    <name type="scientific">Microviridae sp. ctCVC7</name>
    <dbReference type="NCBI Taxonomy" id="2826729"/>
    <lineage>
        <taxon>Viruses</taxon>
        <taxon>Monodnaviria</taxon>
        <taxon>Sangervirae</taxon>
        <taxon>Phixviricota</taxon>
        <taxon>Malgrandaviricetes</taxon>
        <taxon>Petitvirales</taxon>
        <taxon>Microviridae</taxon>
    </lineage>
</organism>
<proteinExistence type="predicted"/>
<reference evidence="1" key="1">
    <citation type="journal article" date="2021" name="Proc. Natl. Acad. Sci. U.S.A.">
        <title>A Catalog of Tens of Thousands of Viruses from Human Metagenomes Reveals Hidden Associations with Chronic Diseases.</title>
        <authorList>
            <person name="Tisza M.J."/>
            <person name="Buck C.B."/>
        </authorList>
    </citation>
    <scope>NUCLEOTIDE SEQUENCE</scope>
    <source>
        <strain evidence="1">CtCVC7</strain>
    </source>
</reference>